<sequence length="610" mass="67303">MGFLKRIFSIGSKKSKKRPHVVHDVDAGLRTIEEEEHEAAVGRLLRSSSARFAVVSELDYTSLPPLPHPINEVLQTPATSTVSIASTSMSQRGTYNVTIHGRKQHTAPEYVPLTPERYTSRSGRPGENSQLLGLRSDPSVASLLDMYDEHGRISPTAFSNSPPSPQKRERTQTRRNGSTLRQLLGNPSSVSSQNDANDLEGDISWAERFLEEAETASSTSSLGFYTPTTPDAPFPDNDTHYNNKCHDPTIFSEHDLSINTTENRTISSMEVELSMGIESVVSLNEFPRYREPRPNLDPITPRRASQVFKFLTEKRRTSTVGDEYGSLPELPNTFSSSSTKNSQVHSHFSEVSSDSIYSPSAIPAIPPHFNDISTTLLDHTTGLSMLHISPETPSHDTNCSKIENAVEVIMTVPTKVIVTAPTPCTNRNNTIYRAPRGPRSHPRRFASGSSNKKCAALADHNPSRSNSTISVDPFTPVPPRRKHHRRSTSQSSVSISLSSDQPLLQKTTSPRRTKTRSILTESDKENATGLSAIPQIPTTPLRRKSKSSPRDSRSLFRVAVNPGMFQPPMGMTPSPASSSELSPVGRQLMTDLRQQRTKARGAERRGRVKN</sequence>
<feature type="region of interest" description="Disordered" evidence="1">
    <location>
        <begin position="152"/>
        <end position="197"/>
    </location>
</feature>
<proteinExistence type="predicted"/>
<dbReference type="AlphaFoldDB" id="A0A9P6CHT2"/>
<protein>
    <submittedName>
        <fullName evidence="2">Uncharacterized protein</fullName>
    </submittedName>
</protein>
<gene>
    <name evidence="2" type="ORF">BDZ94DRAFT_1221779</name>
</gene>
<feature type="compositionally biased region" description="Polar residues" evidence="1">
    <location>
        <begin position="174"/>
        <end position="196"/>
    </location>
</feature>
<accession>A0A9P6CHT2</accession>
<feature type="compositionally biased region" description="Basic and acidic residues" evidence="1">
    <location>
        <begin position="600"/>
        <end position="610"/>
    </location>
</feature>
<keyword evidence="3" id="KW-1185">Reference proteome</keyword>
<feature type="compositionally biased region" description="Low complexity" evidence="1">
    <location>
        <begin position="488"/>
        <end position="499"/>
    </location>
</feature>
<organism evidence="2 3">
    <name type="scientific">Collybia nuda</name>
    <dbReference type="NCBI Taxonomy" id="64659"/>
    <lineage>
        <taxon>Eukaryota</taxon>
        <taxon>Fungi</taxon>
        <taxon>Dikarya</taxon>
        <taxon>Basidiomycota</taxon>
        <taxon>Agaricomycotina</taxon>
        <taxon>Agaricomycetes</taxon>
        <taxon>Agaricomycetidae</taxon>
        <taxon>Agaricales</taxon>
        <taxon>Tricholomatineae</taxon>
        <taxon>Clitocybaceae</taxon>
        <taxon>Collybia</taxon>
    </lineage>
</organism>
<evidence type="ECO:0000313" key="2">
    <source>
        <dbReference type="EMBL" id="KAF9461213.1"/>
    </source>
</evidence>
<dbReference type="EMBL" id="MU150287">
    <property type="protein sequence ID" value="KAF9461213.1"/>
    <property type="molecule type" value="Genomic_DNA"/>
</dbReference>
<name>A0A9P6CHT2_9AGAR</name>
<feature type="region of interest" description="Disordered" evidence="1">
    <location>
        <begin position="100"/>
        <end position="137"/>
    </location>
</feature>
<evidence type="ECO:0000313" key="3">
    <source>
        <dbReference type="Proteomes" id="UP000807353"/>
    </source>
</evidence>
<evidence type="ECO:0000256" key="1">
    <source>
        <dbReference type="SAM" id="MobiDB-lite"/>
    </source>
</evidence>
<reference evidence="2" key="1">
    <citation type="submission" date="2020-11" db="EMBL/GenBank/DDBJ databases">
        <authorList>
            <consortium name="DOE Joint Genome Institute"/>
            <person name="Ahrendt S."/>
            <person name="Riley R."/>
            <person name="Andreopoulos W."/>
            <person name="Labutti K."/>
            <person name="Pangilinan J."/>
            <person name="Ruiz-Duenas F.J."/>
            <person name="Barrasa J.M."/>
            <person name="Sanchez-Garcia M."/>
            <person name="Camarero S."/>
            <person name="Miyauchi S."/>
            <person name="Serrano A."/>
            <person name="Linde D."/>
            <person name="Babiker R."/>
            <person name="Drula E."/>
            <person name="Ayuso-Fernandez I."/>
            <person name="Pacheco R."/>
            <person name="Padilla G."/>
            <person name="Ferreira P."/>
            <person name="Barriuso J."/>
            <person name="Kellner H."/>
            <person name="Castanera R."/>
            <person name="Alfaro M."/>
            <person name="Ramirez L."/>
            <person name="Pisabarro A.G."/>
            <person name="Kuo A."/>
            <person name="Tritt A."/>
            <person name="Lipzen A."/>
            <person name="He G."/>
            <person name="Yan M."/>
            <person name="Ng V."/>
            <person name="Cullen D."/>
            <person name="Martin F."/>
            <person name="Rosso M.-N."/>
            <person name="Henrissat B."/>
            <person name="Hibbett D."/>
            <person name="Martinez A.T."/>
            <person name="Grigoriev I.V."/>
        </authorList>
    </citation>
    <scope>NUCLEOTIDE SEQUENCE</scope>
    <source>
        <strain evidence="2">CBS 247.69</strain>
    </source>
</reference>
<dbReference type="OrthoDB" id="3168838at2759"/>
<comment type="caution">
    <text evidence="2">The sequence shown here is derived from an EMBL/GenBank/DDBJ whole genome shotgun (WGS) entry which is preliminary data.</text>
</comment>
<feature type="region of interest" description="Disordered" evidence="1">
    <location>
        <begin position="426"/>
        <end position="610"/>
    </location>
</feature>
<dbReference type="Proteomes" id="UP000807353">
    <property type="component" value="Unassembled WGS sequence"/>
</dbReference>